<dbReference type="AlphaFoldDB" id="A0ABD3EMH5"/>
<sequence length="103" mass="11475">MSMCLHRLPLRLFFAMNTAAELSQYILIGRLIESTTLSPEMKPFNHTPCEVASKHETNSASIVEVAVKVCLTLLHDIAPSANINTYPEVDFRESIQPAKSESE</sequence>
<evidence type="ECO:0000313" key="3">
    <source>
        <dbReference type="Proteomes" id="UP001632038"/>
    </source>
</evidence>
<accession>A0ABD3EMH5</accession>
<reference evidence="3" key="1">
    <citation type="journal article" date="2024" name="IScience">
        <title>Strigolactones Initiate the Formation of Haustorium-like Structures in Castilleja.</title>
        <authorList>
            <person name="Buerger M."/>
            <person name="Peterson D."/>
            <person name="Chory J."/>
        </authorList>
    </citation>
    <scope>NUCLEOTIDE SEQUENCE [LARGE SCALE GENOMIC DNA]</scope>
</reference>
<keyword evidence="3" id="KW-1185">Reference proteome</keyword>
<comment type="caution">
    <text evidence="2">The sequence shown here is derived from an EMBL/GenBank/DDBJ whole genome shotgun (WGS) entry which is preliminary data.</text>
</comment>
<gene>
    <name evidence="2" type="ORF">CASFOL_001319</name>
</gene>
<keyword evidence="1" id="KW-0732">Signal</keyword>
<proteinExistence type="predicted"/>
<dbReference type="EMBL" id="JAVIJP010000002">
    <property type="protein sequence ID" value="KAL3655533.1"/>
    <property type="molecule type" value="Genomic_DNA"/>
</dbReference>
<name>A0ABD3EMH5_9LAMI</name>
<protein>
    <submittedName>
        <fullName evidence="2">Uncharacterized protein</fullName>
    </submittedName>
</protein>
<evidence type="ECO:0000313" key="2">
    <source>
        <dbReference type="EMBL" id="KAL3655533.1"/>
    </source>
</evidence>
<feature type="chain" id="PRO_5044851240" evidence="1">
    <location>
        <begin position="21"/>
        <end position="103"/>
    </location>
</feature>
<evidence type="ECO:0000256" key="1">
    <source>
        <dbReference type="SAM" id="SignalP"/>
    </source>
</evidence>
<organism evidence="2 3">
    <name type="scientific">Castilleja foliolosa</name>
    <dbReference type="NCBI Taxonomy" id="1961234"/>
    <lineage>
        <taxon>Eukaryota</taxon>
        <taxon>Viridiplantae</taxon>
        <taxon>Streptophyta</taxon>
        <taxon>Embryophyta</taxon>
        <taxon>Tracheophyta</taxon>
        <taxon>Spermatophyta</taxon>
        <taxon>Magnoliopsida</taxon>
        <taxon>eudicotyledons</taxon>
        <taxon>Gunneridae</taxon>
        <taxon>Pentapetalae</taxon>
        <taxon>asterids</taxon>
        <taxon>lamiids</taxon>
        <taxon>Lamiales</taxon>
        <taxon>Orobanchaceae</taxon>
        <taxon>Pedicularideae</taxon>
        <taxon>Castillejinae</taxon>
        <taxon>Castilleja</taxon>
    </lineage>
</organism>
<feature type="signal peptide" evidence="1">
    <location>
        <begin position="1"/>
        <end position="20"/>
    </location>
</feature>
<dbReference type="Proteomes" id="UP001632038">
    <property type="component" value="Unassembled WGS sequence"/>
</dbReference>